<sequence length="72" mass="8844">MKIPILYKIIMDKIFQRSYKGRIETGKVRTILTYFFRIPHQCVQSIYRELKEMGLIEFENHRIIIVKWKPED</sequence>
<dbReference type="AlphaFoldDB" id="A0A0F9HHS0"/>
<accession>A0A0F9HHS0</accession>
<proteinExistence type="predicted"/>
<evidence type="ECO:0000313" key="1">
    <source>
        <dbReference type="EMBL" id="KKL81190.1"/>
    </source>
</evidence>
<gene>
    <name evidence="1" type="ORF">LCGC14_1997220</name>
</gene>
<comment type="caution">
    <text evidence="1">The sequence shown here is derived from an EMBL/GenBank/DDBJ whole genome shotgun (WGS) entry which is preliminary data.</text>
</comment>
<name>A0A0F9HHS0_9ZZZZ</name>
<organism evidence="1">
    <name type="scientific">marine sediment metagenome</name>
    <dbReference type="NCBI Taxonomy" id="412755"/>
    <lineage>
        <taxon>unclassified sequences</taxon>
        <taxon>metagenomes</taxon>
        <taxon>ecological metagenomes</taxon>
    </lineage>
</organism>
<reference evidence="1" key="1">
    <citation type="journal article" date="2015" name="Nature">
        <title>Complex archaea that bridge the gap between prokaryotes and eukaryotes.</title>
        <authorList>
            <person name="Spang A."/>
            <person name="Saw J.H."/>
            <person name="Jorgensen S.L."/>
            <person name="Zaremba-Niedzwiedzka K."/>
            <person name="Martijn J."/>
            <person name="Lind A.E."/>
            <person name="van Eijk R."/>
            <person name="Schleper C."/>
            <person name="Guy L."/>
            <person name="Ettema T.J."/>
        </authorList>
    </citation>
    <scope>NUCLEOTIDE SEQUENCE</scope>
</reference>
<protein>
    <submittedName>
        <fullName evidence="1">Uncharacterized protein</fullName>
    </submittedName>
</protein>
<dbReference type="EMBL" id="LAZR01022637">
    <property type="protein sequence ID" value="KKL81190.1"/>
    <property type="molecule type" value="Genomic_DNA"/>
</dbReference>